<dbReference type="STRING" id="1033810.HLPCO_002484"/>
<keyword evidence="6 8" id="KW-1133">Transmembrane helix</keyword>
<evidence type="ECO:0000256" key="2">
    <source>
        <dbReference type="ARBA" id="ARBA00007998"/>
    </source>
</evidence>
<organism evidence="9 10">
    <name type="scientific">Haloplasma contractile SSD-17B</name>
    <dbReference type="NCBI Taxonomy" id="1033810"/>
    <lineage>
        <taxon>Bacteria</taxon>
        <taxon>Bacillati</taxon>
        <taxon>Mycoplasmatota</taxon>
        <taxon>Mollicutes</taxon>
        <taxon>Haloplasmatales</taxon>
        <taxon>Haloplasmataceae</taxon>
        <taxon>Haloplasma</taxon>
    </lineage>
</organism>
<proteinExistence type="inferred from homology"/>
<keyword evidence="5 8" id="KW-0812">Transmembrane</keyword>
<keyword evidence="3" id="KW-0813">Transport</keyword>
<keyword evidence="4" id="KW-0309">Germination</keyword>
<evidence type="ECO:0000256" key="4">
    <source>
        <dbReference type="ARBA" id="ARBA00022544"/>
    </source>
</evidence>
<comment type="caution">
    <text evidence="9">The sequence shown here is derived from an EMBL/GenBank/DDBJ whole genome shotgun (WGS) entry which is preliminary data.</text>
</comment>
<keyword evidence="10" id="KW-1185">Reference proteome</keyword>
<dbReference type="PANTHER" id="PTHR34975">
    <property type="entry name" value="SPORE GERMINATION PROTEIN A2"/>
    <property type="match status" value="1"/>
</dbReference>
<dbReference type="Proteomes" id="UP000005707">
    <property type="component" value="Unassembled WGS sequence"/>
</dbReference>
<protein>
    <submittedName>
        <fullName evidence="9">Spore germination protein GerKB</fullName>
    </submittedName>
</protein>
<feature type="transmembrane region" description="Helical" evidence="8">
    <location>
        <begin position="124"/>
        <end position="141"/>
    </location>
</feature>
<evidence type="ECO:0000313" key="9">
    <source>
        <dbReference type="EMBL" id="ERJ11572.1"/>
    </source>
</evidence>
<reference evidence="9 10" key="2">
    <citation type="journal article" date="2013" name="PLoS ONE">
        <title>INDIGO - INtegrated Data Warehouse of MIcrobial GenOmes with Examples from the Red Sea Extremophiles.</title>
        <authorList>
            <person name="Alam I."/>
            <person name="Antunes A."/>
            <person name="Kamau A.A."/>
            <person name="Ba Alawi W."/>
            <person name="Kalkatawi M."/>
            <person name="Stingl U."/>
            <person name="Bajic V.B."/>
        </authorList>
    </citation>
    <scope>NUCLEOTIDE SEQUENCE [LARGE SCALE GENOMIC DNA]</scope>
    <source>
        <strain evidence="9 10">SSD-17B</strain>
    </source>
</reference>
<dbReference type="InParanoid" id="U2DSV3"/>
<evidence type="ECO:0000256" key="1">
    <source>
        <dbReference type="ARBA" id="ARBA00004141"/>
    </source>
</evidence>
<dbReference type="AlphaFoldDB" id="U2DSV3"/>
<keyword evidence="7 8" id="KW-0472">Membrane</keyword>
<evidence type="ECO:0000256" key="6">
    <source>
        <dbReference type="ARBA" id="ARBA00022989"/>
    </source>
</evidence>
<feature type="transmembrane region" description="Helical" evidence="8">
    <location>
        <begin position="48"/>
        <end position="72"/>
    </location>
</feature>
<sequence length="144" mass="16171">MHSESNNTITLVNITSLGVYTATNSTFPIVKAVRKINIANFIQRVDPIIVLLLILGSFFKVTVYAYTASSAIKDCFNLKHHRRAVLPVSVLLALGGVLVAESLIQHIERGLYFVPKYIHPPMELIIPLVVIIVIYLKRLIIRKH</sequence>
<comment type="subcellular location">
    <subcellularLocation>
        <location evidence="1">Membrane</location>
        <topology evidence="1">Multi-pass membrane protein</topology>
    </subcellularLocation>
</comment>
<name>U2DSV3_9MOLU</name>
<evidence type="ECO:0000256" key="3">
    <source>
        <dbReference type="ARBA" id="ARBA00022448"/>
    </source>
</evidence>
<dbReference type="GO" id="GO:0009847">
    <property type="term" value="P:spore germination"/>
    <property type="evidence" value="ECO:0007669"/>
    <property type="project" value="InterPro"/>
</dbReference>
<dbReference type="Pfam" id="PF03845">
    <property type="entry name" value="Spore_permease"/>
    <property type="match status" value="1"/>
</dbReference>
<dbReference type="EMBL" id="AFNU02000010">
    <property type="protein sequence ID" value="ERJ11572.1"/>
    <property type="molecule type" value="Genomic_DNA"/>
</dbReference>
<evidence type="ECO:0000313" key="10">
    <source>
        <dbReference type="Proteomes" id="UP000005707"/>
    </source>
</evidence>
<reference evidence="9 10" key="1">
    <citation type="journal article" date="2011" name="J. Bacteriol.">
        <title>Genome sequence of Haloplasma contractile, an unusual contractile bacterium from a deep-sea anoxic brine lake.</title>
        <authorList>
            <person name="Antunes A."/>
            <person name="Alam I."/>
            <person name="El Dorry H."/>
            <person name="Siam R."/>
            <person name="Robertson A."/>
            <person name="Bajic V.B."/>
            <person name="Stingl U."/>
        </authorList>
    </citation>
    <scope>NUCLEOTIDE SEQUENCE [LARGE SCALE GENOMIC DNA]</scope>
    <source>
        <strain evidence="9 10">SSD-17B</strain>
    </source>
</reference>
<dbReference type="InterPro" id="IPR004761">
    <property type="entry name" value="Spore_GerAB"/>
</dbReference>
<comment type="similarity">
    <text evidence="2">Belongs to the amino acid-polyamine-organocation (APC) superfamily. Spore germination protein (SGP) (TC 2.A.3.9) family.</text>
</comment>
<gene>
    <name evidence="9" type="ORF">HLPCO_002484</name>
</gene>
<evidence type="ECO:0000256" key="7">
    <source>
        <dbReference type="ARBA" id="ARBA00023136"/>
    </source>
</evidence>
<dbReference type="GO" id="GO:0016020">
    <property type="term" value="C:membrane"/>
    <property type="evidence" value="ECO:0007669"/>
    <property type="project" value="UniProtKB-SubCell"/>
</dbReference>
<dbReference type="PANTHER" id="PTHR34975:SF2">
    <property type="entry name" value="SPORE GERMINATION PROTEIN A2"/>
    <property type="match status" value="1"/>
</dbReference>
<accession>U2DSV3</accession>
<evidence type="ECO:0000256" key="5">
    <source>
        <dbReference type="ARBA" id="ARBA00022692"/>
    </source>
</evidence>
<dbReference type="OrthoDB" id="1675410at2"/>
<evidence type="ECO:0000256" key="8">
    <source>
        <dbReference type="SAM" id="Phobius"/>
    </source>
</evidence>
<feature type="transmembrane region" description="Helical" evidence="8">
    <location>
        <begin position="84"/>
        <end position="104"/>
    </location>
</feature>